<dbReference type="EMBL" id="FPBZ01000005">
    <property type="protein sequence ID" value="SFU49431.1"/>
    <property type="molecule type" value="Genomic_DNA"/>
</dbReference>
<dbReference type="GO" id="GO:0030313">
    <property type="term" value="C:cell envelope"/>
    <property type="evidence" value="ECO:0007669"/>
    <property type="project" value="UniProtKB-SubCell"/>
</dbReference>
<accession>A0A1I7GM70</accession>
<keyword evidence="4" id="KW-0479">Metal-binding</keyword>
<evidence type="ECO:0000256" key="2">
    <source>
        <dbReference type="ARBA" id="ARBA00011028"/>
    </source>
</evidence>
<evidence type="ECO:0000256" key="6">
    <source>
        <dbReference type="RuleBase" id="RU003512"/>
    </source>
</evidence>
<dbReference type="InterPro" id="IPR006127">
    <property type="entry name" value="ZnuA-like"/>
</dbReference>
<evidence type="ECO:0000313" key="7">
    <source>
        <dbReference type="EMBL" id="SFU49431.1"/>
    </source>
</evidence>
<evidence type="ECO:0000256" key="1">
    <source>
        <dbReference type="ARBA" id="ARBA00004196"/>
    </source>
</evidence>
<dbReference type="Gene3D" id="3.40.50.1980">
    <property type="entry name" value="Nitrogenase molybdenum iron protein domain"/>
    <property type="match status" value="2"/>
</dbReference>
<dbReference type="Proteomes" id="UP000182649">
    <property type="component" value="Unassembled WGS sequence"/>
</dbReference>
<dbReference type="Pfam" id="PF01297">
    <property type="entry name" value="ZnuA"/>
    <property type="match status" value="1"/>
</dbReference>
<dbReference type="RefSeq" id="WP_256210370.1">
    <property type="nucleotide sequence ID" value="NZ_FPBZ01000005.1"/>
</dbReference>
<evidence type="ECO:0000256" key="4">
    <source>
        <dbReference type="ARBA" id="ARBA00022723"/>
    </source>
</evidence>
<dbReference type="AlphaFoldDB" id="A0A1I7GM70"/>
<dbReference type="GO" id="GO:0046872">
    <property type="term" value="F:metal ion binding"/>
    <property type="evidence" value="ECO:0007669"/>
    <property type="project" value="UniProtKB-KW"/>
</dbReference>
<evidence type="ECO:0000256" key="5">
    <source>
        <dbReference type="ARBA" id="ARBA00022729"/>
    </source>
</evidence>
<dbReference type="InterPro" id="IPR006128">
    <property type="entry name" value="Lipoprotein_PsaA-like"/>
</dbReference>
<gene>
    <name evidence="7" type="ORF">SAMN05216417_10575</name>
</gene>
<proteinExistence type="inferred from homology"/>
<dbReference type="SUPFAM" id="SSF53807">
    <property type="entry name" value="Helical backbone' metal receptor"/>
    <property type="match status" value="1"/>
</dbReference>
<dbReference type="GO" id="GO:0007155">
    <property type="term" value="P:cell adhesion"/>
    <property type="evidence" value="ECO:0007669"/>
    <property type="project" value="InterPro"/>
</dbReference>
<comment type="similarity">
    <text evidence="2 6">Belongs to the bacterial solute-binding protein 9 family.</text>
</comment>
<name>A0A1I7GM70_9PROT</name>
<dbReference type="PRINTS" id="PR00691">
    <property type="entry name" value="ADHESINB"/>
</dbReference>
<reference evidence="7 8" key="1">
    <citation type="submission" date="2016-10" db="EMBL/GenBank/DDBJ databases">
        <authorList>
            <person name="de Groot N.N."/>
        </authorList>
    </citation>
    <scope>NUCLEOTIDE SEQUENCE [LARGE SCALE GENOMIC DNA]</scope>
    <source>
        <strain evidence="7 8">Nl14</strain>
    </source>
</reference>
<keyword evidence="5" id="KW-0732">Signal</keyword>
<dbReference type="InterPro" id="IPR006129">
    <property type="entry name" value="AdhesinB"/>
</dbReference>
<dbReference type="PANTHER" id="PTHR42953">
    <property type="entry name" value="HIGH-AFFINITY ZINC UPTAKE SYSTEM PROTEIN ZNUA-RELATED"/>
    <property type="match status" value="1"/>
</dbReference>
<evidence type="ECO:0000313" key="8">
    <source>
        <dbReference type="Proteomes" id="UP000182649"/>
    </source>
</evidence>
<comment type="subcellular location">
    <subcellularLocation>
        <location evidence="1">Cell envelope</location>
    </subcellularLocation>
</comment>
<dbReference type="GO" id="GO:0030001">
    <property type="term" value="P:metal ion transport"/>
    <property type="evidence" value="ECO:0007669"/>
    <property type="project" value="InterPro"/>
</dbReference>
<protein>
    <submittedName>
        <fullName evidence="7">Zinc/manganese transport system substrate-binding protein/manganese/iron transport system substrate-binding protein</fullName>
    </submittedName>
</protein>
<evidence type="ECO:0000256" key="3">
    <source>
        <dbReference type="ARBA" id="ARBA00022448"/>
    </source>
</evidence>
<organism evidence="7 8">
    <name type="scientific">Nitrosospira multiformis</name>
    <dbReference type="NCBI Taxonomy" id="1231"/>
    <lineage>
        <taxon>Bacteria</taxon>
        <taxon>Pseudomonadati</taxon>
        <taxon>Pseudomonadota</taxon>
        <taxon>Betaproteobacteria</taxon>
        <taxon>Nitrosomonadales</taxon>
        <taxon>Nitrosomonadaceae</taxon>
        <taxon>Nitrosospira</taxon>
    </lineage>
</organism>
<sequence>MTSLSGFPYITGTGLMVASTGTFKHGRFPAEAEISIAICHFPLTEKTAVQLRQIALPFLLLLLGQPLSAHSGDATKRLFIVTTVAPITNIVRNVSGEYANVAGIVPDGTDSHTFEPVPGDAKLLETADIIIANGLDLELPTLKLAEKITKGRVRILELGNCILRKEDWQYDFSFPRERGHPNPHLWPNIALAMRYVEIVRDELIALDPMHKEGYIANASVYLGKLRKLDKAIFDCVKTIPEKNRKLVTYHDSFAYFAPRYGMKIIAAIQPSDFSEPGPREVIRIIKQIRNENVPAIFGSEVFPSKIMEQIARETGVKFIDQLSDDALPPPPENSFIGMMANNMTIMTAALGGNPGCMANVDTSNIRY</sequence>
<dbReference type="PRINTS" id="PR00690">
    <property type="entry name" value="ADHESNFAMILY"/>
</dbReference>
<dbReference type="PANTHER" id="PTHR42953:SF1">
    <property type="entry name" value="METAL-BINDING PROTEIN HI_0362-RELATED"/>
    <property type="match status" value="1"/>
</dbReference>
<keyword evidence="3 6" id="KW-0813">Transport</keyword>
<dbReference type="InterPro" id="IPR050492">
    <property type="entry name" value="Bact_metal-bind_prot9"/>
</dbReference>